<accession>A0ABD2MCU5</accession>
<dbReference type="Proteomes" id="UP001620626">
    <property type="component" value="Unassembled WGS sequence"/>
</dbReference>
<gene>
    <name evidence="3" type="ORF">niasHT_001075</name>
</gene>
<protein>
    <submittedName>
        <fullName evidence="3">Uncharacterized protein</fullName>
    </submittedName>
</protein>
<proteinExistence type="predicted"/>
<feature type="region of interest" description="Disordered" evidence="1">
    <location>
        <begin position="165"/>
        <end position="187"/>
    </location>
</feature>
<comment type="caution">
    <text evidence="3">The sequence shown here is derived from an EMBL/GenBank/DDBJ whole genome shotgun (WGS) entry which is preliminary data.</text>
</comment>
<feature type="transmembrane region" description="Helical" evidence="2">
    <location>
        <begin position="245"/>
        <end position="273"/>
    </location>
</feature>
<evidence type="ECO:0000313" key="4">
    <source>
        <dbReference type="Proteomes" id="UP001620626"/>
    </source>
</evidence>
<evidence type="ECO:0000313" key="3">
    <source>
        <dbReference type="EMBL" id="KAL3124872.1"/>
    </source>
</evidence>
<evidence type="ECO:0000256" key="1">
    <source>
        <dbReference type="SAM" id="MobiDB-lite"/>
    </source>
</evidence>
<sequence>MVEANLETTKQYETLMEEWVKLGTDKQMKAKAKKLIENFLNRFNVKEMVDKLEKDEASSKHSTGEETHKKKQSLIEEMKQMIGQLVENLSQFKRTGIPSEEGVKSNFEKLSKLMAQHLGINWHQVAIFSTKKMSDWQLAMLGSSSLNAFLKIGIESGAKKHIDFVTPKRGSKGQQKHNSENSDKNKHNKYEKWLKNNARFFKTAFDRLFLQIDEGPKKVRRRCKRSGWRARTDWRAWLECISLTLLYIIMILLAISAVVVFFLLIVIVIGAVVGGGGGGGGCGGDSCCCFWPASSASYGDCGSGSCSSCWGGGSGRYSFTESCSAIFNDWRA</sequence>
<dbReference type="AlphaFoldDB" id="A0ABD2MCU5"/>
<keyword evidence="4" id="KW-1185">Reference proteome</keyword>
<keyword evidence="2" id="KW-1133">Transmembrane helix</keyword>
<dbReference type="EMBL" id="JBICBT010000059">
    <property type="protein sequence ID" value="KAL3124872.1"/>
    <property type="molecule type" value="Genomic_DNA"/>
</dbReference>
<name>A0ABD2MCU5_9BILA</name>
<keyword evidence="2" id="KW-0472">Membrane</keyword>
<evidence type="ECO:0000256" key="2">
    <source>
        <dbReference type="SAM" id="Phobius"/>
    </source>
</evidence>
<keyword evidence="2" id="KW-0812">Transmembrane</keyword>
<feature type="compositionally biased region" description="Basic and acidic residues" evidence="1">
    <location>
        <begin position="177"/>
        <end position="187"/>
    </location>
</feature>
<organism evidence="3 4">
    <name type="scientific">Heterodera trifolii</name>
    <dbReference type="NCBI Taxonomy" id="157864"/>
    <lineage>
        <taxon>Eukaryota</taxon>
        <taxon>Metazoa</taxon>
        <taxon>Ecdysozoa</taxon>
        <taxon>Nematoda</taxon>
        <taxon>Chromadorea</taxon>
        <taxon>Rhabditida</taxon>
        <taxon>Tylenchina</taxon>
        <taxon>Tylenchomorpha</taxon>
        <taxon>Tylenchoidea</taxon>
        <taxon>Heteroderidae</taxon>
        <taxon>Heteroderinae</taxon>
        <taxon>Heterodera</taxon>
    </lineage>
</organism>
<reference evidence="3 4" key="1">
    <citation type="submission" date="2024-10" db="EMBL/GenBank/DDBJ databases">
        <authorList>
            <person name="Kim D."/>
        </authorList>
    </citation>
    <scope>NUCLEOTIDE SEQUENCE [LARGE SCALE GENOMIC DNA]</scope>
    <source>
        <strain evidence="3">BH-2024</strain>
    </source>
</reference>